<feature type="region of interest" description="Disordered" evidence="1">
    <location>
        <begin position="48"/>
        <end position="67"/>
    </location>
</feature>
<name>A0ABQ4XBL9_9ASTR</name>
<evidence type="ECO:0000256" key="1">
    <source>
        <dbReference type="SAM" id="MobiDB-lite"/>
    </source>
</evidence>
<protein>
    <submittedName>
        <fullName evidence="2">Uncharacterized protein</fullName>
    </submittedName>
</protein>
<dbReference type="EMBL" id="BQNB010009371">
    <property type="protein sequence ID" value="GJS62594.1"/>
    <property type="molecule type" value="Genomic_DNA"/>
</dbReference>
<accession>A0ABQ4XBL9</accession>
<evidence type="ECO:0000313" key="3">
    <source>
        <dbReference type="Proteomes" id="UP001151760"/>
    </source>
</evidence>
<comment type="caution">
    <text evidence="2">The sequence shown here is derived from an EMBL/GenBank/DDBJ whole genome shotgun (WGS) entry which is preliminary data.</text>
</comment>
<sequence length="76" mass="7912">MSLPRITVSSDSDAESIGSSASLVVLSDTKAAVAVVPAIAPEIALETSPSPDYVPTSPDSETRPYNVSISFTPRDF</sequence>
<feature type="compositionally biased region" description="Polar residues" evidence="1">
    <location>
        <begin position="57"/>
        <end position="67"/>
    </location>
</feature>
<organism evidence="2 3">
    <name type="scientific">Tanacetum coccineum</name>
    <dbReference type="NCBI Taxonomy" id="301880"/>
    <lineage>
        <taxon>Eukaryota</taxon>
        <taxon>Viridiplantae</taxon>
        <taxon>Streptophyta</taxon>
        <taxon>Embryophyta</taxon>
        <taxon>Tracheophyta</taxon>
        <taxon>Spermatophyta</taxon>
        <taxon>Magnoliopsida</taxon>
        <taxon>eudicotyledons</taxon>
        <taxon>Gunneridae</taxon>
        <taxon>Pentapetalae</taxon>
        <taxon>asterids</taxon>
        <taxon>campanulids</taxon>
        <taxon>Asterales</taxon>
        <taxon>Asteraceae</taxon>
        <taxon>Asteroideae</taxon>
        <taxon>Anthemideae</taxon>
        <taxon>Anthemidinae</taxon>
        <taxon>Tanacetum</taxon>
    </lineage>
</organism>
<reference evidence="2" key="2">
    <citation type="submission" date="2022-01" db="EMBL/GenBank/DDBJ databases">
        <authorList>
            <person name="Yamashiro T."/>
            <person name="Shiraishi A."/>
            <person name="Satake H."/>
            <person name="Nakayama K."/>
        </authorList>
    </citation>
    <scope>NUCLEOTIDE SEQUENCE</scope>
</reference>
<dbReference type="Proteomes" id="UP001151760">
    <property type="component" value="Unassembled WGS sequence"/>
</dbReference>
<reference evidence="2" key="1">
    <citation type="journal article" date="2022" name="Int. J. Mol. Sci.">
        <title>Draft Genome of Tanacetum Coccineum: Genomic Comparison of Closely Related Tanacetum-Family Plants.</title>
        <authorList>
            <person name="Yamashiro T."/>
            <person name="Shiraishi A."/>
            <person name="Nakayama K."/>
            <person name="Satake H."/>
        </authorList>
    </citation>
    <scope>NUCLEOTIDE SEQUENCE</scope>
</reference>
<gene>
    <name evidence="2" type="ORF">Tco_0657378</name>
</gene>
<proteinExistence type="predicted"/>
<evidence type="ECO:0000313" key="2">
    <source>
        <dbReference type="EMBL" id="GJS62594.1"/>
    </source>
</evidence>
<keyword evidence="3" id="KW-1185">Reference proteome</keyword>